<name>W9QLR8_9ROSA</name>
<sequence>MKHLPSSLLPVRFRGKEKCRCVRAALEKTSGKKRGFNFWSSTNKKISKPSTTCNGTSQFGFTYRSHRLPFSNDFFSVVFNRPRWCCSVIG</sequence>
<proteinExistence type="predicted"/>
<keyword evidence="2" id="KW-1185">Reference proteome</keyword>
<evidence type="ECO:0000313" key="2">
    <source>
        <dbReference type="Proteomes" id="UP000030645"/>
    </source>
</evidence>
<accession>W9QLR8</accession>
<dbReference type="EMBL" id="KE343500">
    <property type="protein sequence ID" value="EXB30992.1"/>
    <property type="molecule type" value="Genomic_DNA"/>
</dbReference>
<organism evidence="1 2">
    <name type="scientific">Morus notabilis</name>
    <dbReference type="NCBI Taxonomy" id="981085"/>
    <lineage>
        <taxon>Eukaryota</taxon>
        <taxon>Viridiplantae</taxon>
        <taxon>Streptophyta</taxon>
        <taxon>Embryophyta</taxon>
        <taxon>Tracheophyta</taxon>
        <taxon>Spermatophyta</taxon>
        <taxon>Magnoliopsida</taxon>
        <taxon>eudicotyledons</taxon>
        <taxon>Gunneridae</taxon>
        <taxon>Pentapetalae</taxon>
        <taxon>rosids</taxon>
        <taxon>fabids</taxon>
        <taxon>Rosales</taxon>
        <taxon>Moraceae</taxon>
        <taxon>Moreae</taxon>
        <taxon>Morus</taxon>
    </lineage>
</organism>
<dbReference type="Proteomes" id="UP000030645">
    <property type="component" value="Unassembled WGS sequence"/>
</dbReference>
<gene>
    <name evidence="1" type="ORF">L484_016853</name>
</gene>
<protein>
    <submittedName>
        <fullName evidence="1">Uncharacterized protein</fullName>
    </submittedName>
</protein>
<evidence type="ECO:0000313" key="1">
    <source>
        <dbReference type="EMBL" id="EXB30992.1"/>
    </source>
</evidence>
<reference evidence="2" key="1">
    <citation type="submission" date="2013-01" db="EMBL/GenBank/DDBJ databases">
        <title>Draft Genome Sequence of a Mulberry Tree, Morus notabilis C.K. Schneid.</title>
        <authorList>
            <person name="He N."/>
            <person name="Zhao S."/>
        </authorList>
    </citation>
    <scope>NUCLEOTIDE SEQUENCE</scope>
</reference>
<dbReference type="AlphaFoldDB" id="W9QLR8"/>